<evidence type="ECO:0000313" key="2">
    <source>
        <dbReference type="EMBL" id="ACM34766.1"/>
    </source>
</evidence>
<keyword evidence="3" id="KW-1185">Reference proteome</keyword>
<reference evidence="2 3" key="1">
    <citation type="journal article" date="2010" name="J. Bacteriol.">
        <title>Completed genome sequence of the anaerobic iron-oxidizing bacterium Acidovorax ebreus strain TPSY.</title>
        <authorList>
            <person name="Byrne-Bailey K.G."/>
            <person name="Weber K.A."/>
            <person name="Chair A.H."/>
            <person name="Bose S."/>
            <person name="Knox T."/>
            <person name="Spanbauer T.L."/>
            <person name="Chertkov O."/>
            <person name="Coates J.D."/>
        </authorList>
    </citation>
    <scope>NUCLEOTIDE SEQUENCE [LARGE SCALE GENOMIC DNA]</scope>
    <source>
        <strain evidence="2 3">TPSY</strain>
    </source>
</reference>
<organism evidence="2 3">
    <name type="scientific">Acidovorax ebreus (strain TPSY)</name>
    <name type="common">Diaphorobacter sp. (strain TPSY)</name>
    <dbReference type="NCBI Taxonomy" id="535289"/>
    <lineage>
        <taxon>Bacteria</taxon>
        <taxon>Pseudomonadati</taxon>
        <taxon>Pseudomonadota</taxon>
        <taxon>Betaproteobacteria</taxon>
        <taxon>Burkholderiales</taxon>
        <taxon>Comamonadaceae</taxon>
        <taxon>Diaphorobacter</taxon>
    </lineage>
</organism>
<feature type="region of interest" description="Disordered" evidence="1">
    <location>
        <begin position="47"/>
        <end position="116"/>
    </location>
</feature>
<evidence type="ECO:0000313" key="3">
    <source>
        <dbReference type="Proteomes" id="UP000000450"/>
    </source>
</evidence>
<dbReference type="RefSeq" id="WP_015914563.1">
    <property type="nucleotide sequence ID" value="NC_011992.1"/>
</dbReference>
<gene>
    <name evidence="2" type="ordered locus">Dtpsy_3338</name>
</gene>
<dbReference type="Proteomes" id="UP000000450">
    <property type="component" value="Chromosome"/>
</dbReference>
<protein>
    <recommendedName>
        <fullName evidence="4">DUF4124 domain-containing protein</fullName>
    </recommendedName>
</protein>
<dbReference type="EMBL" id="CP001392">
    <property type="protein sequence ID" value="ACM34766.1"/>
    <property type="molecule type" value="Genomic_DNA"/>
</dbReference>
<proteinExistence type="predicted"/>
<evidence type="ECO:0000256" key="1">
    <source>
        <dbReference type="SAM" id="MobiDB-lite"/>
    </source>
</evidence>
<sequence>MLSRGERIFWGGLAAAVIAGAAAAWWTADQWTPHAAPWAAQMWRKITRPGPDTLPRDKAGRVAPAAQGAAGAASAPLAQPRKCQQPDGRVIYTDQPCPRGSREQTVDGAVTSLPAR</sequence>
<name>A0A9J9UC17_ACIET</name>
<dbReference type="KEGG" id="dia:Dtpsy_3338"/>
<feature type="compositionally biased region" description="Low complexity" evidence="1">
    <location>
        <begin position="61"/>
        <end position="80"/>
    </location>
</feature>
<dbReference type="AlphaFoldDB" id="A0A9J9UC17"/>
<evidence type="ECO:0008006" key="4">
    <source>
        <dbReference type="Google" id="ProtNLM"/>
    </source>
</evidence>
<accession>A0A9J9UC17</accession>